<evidence type="ECO:0000256" key="8">
    <source>
        <dbReference type="ARBA" id="ARBA00034078"/>
    </source>
</evidence>
<evidence type="ECO:0000313" key="13">
    <source>
        <dbReference type="Proteomes" id="UP001596442"/>
    </source>
</evidence>
<keyword evidence="2" id="KW-0813">Transport</keyword>
<keyword evidence="13" id="KW-1185">Reference proteome</keyword>
<dbReference type="InterPro" id="IPR036010">
    <property type="entry name" value="2Fe-2S_ferredoxin-like_sf"/>
</dbReference>
<gene>
    <name evidence="12" type="ORF">ACFQEU_07270</name>
</gene>
<dbReference type="PANTHER" id="PTHR43112">
    <property type="entry name" value="FERREDOXIN"/>
    <property type="match status" value="1"/>
</dbReference>
<evidence type="ECO:0000256" key="10">
    <source>
        <dbReference type="SAM" id="Phobius"/>
    </source>
</evidence>
<dbReference type="PROSITE" id="PS51085">
    <property type="entry name" value="2FE2S_FER_2"/>
    <property type="match status" value="1"/>
</dbReference>
<comment type="cofactor">
    <cofactor evidence="8">
        <name>[2Fe-2S] cluster</name>
        <dbReference type="ChEBI" id="CHEBI:190135"/>
    </cofactor>
</comment>
<dbReference type="PANTHER" id="PTHR43112:SF3">
    <property type="entry name" value="FERREDOXIN-2, CHLOROPLASTIC"/>
    <property type="match status" value="1"/>
</dbReference>
<keyword evidence="10" id="KW-1133">Transmembrane helix</keyword>
<dbReference type="GO" id="GO:0051537">
    <property type="term" value="F:2 iron, 2 sulfur cluster binding"/>
    <property type="evidence" value="ECO:0007669"/>
    <property type="project" value="UniProtKB-KW"/>
</dbReference>
<accession>A0ABD5SAS2</accession>
<dbReference type="CDD" id="cd00207">
    <property type="entry name" value="fer2"/>
    <property type="match status" value="1"/>
</dbReference>
<evidence type="ECO:0000256" key="7">
    <source>
        <dbReference type="ARBA" id="ARBA00023014"/>
    </source>
</evidence>
<name>A0ABD5SAS2_9EURY</name>
<feature type="region of interest" description="Disordered" evidence="9">
    <location>
        <begin position="49"/>
        <end position="100"/>
    </location>
</feature>
<dbReference type="RefSeq" id="WP_379780733.1">
    <property type="nucleotide sequence ID" value="NZ_JBHSWW010000078.1"/>
</dbReference>
<keyword evidence="3" id="KW-0001">2Fe-2S</keyword>
<evidence type="ECO:0000259" key="11">
    <source>
        <dbReference type="PROSITE" id="PS51085"/>
    </source>
</evidence>
<protein>
    <submittedName>
        <fullName evidence="12">2Fe-2S iron-sulfur cluster-binding protein</fullName>
    </submittedName>
</protein>
<feature type="domain" description="2Fe-2S ferredoxin-type" evidence="11">
    <location>
        <begin position="107"/>
        <end position="199"/>
    </location>
</feature>
<evidence type="ECO:0000256" key="1">
    <source>
        <dbReference type="ARBA" id="ARBA00007874"/>
    </source>
</evidence>
<dbReference type="SUPFAM" id="SSF54292">
    <property type="entry name" value="2Fe-2S ferredoxin-like"/>
    <property type="match status" value="1"/>
</dbReference>
<evidence type="ECO:0000256" key="2">
    <source>
        <dbReference type="ARBA" id="ARBA00022448"/>
    </source>
</evidence>
<evidence type="ECO:0000256" key="6">
    <source>
        <dbReference type="ARBA" id="ARBA00023004"/>
    </source>
</evidence>
<comment type="caution">
    <text evidence="12">The sequence shown here is derived from an EMBL/GenBank/DDBJ whole genome shotgun (WGS) entry which is preliminary data.</text>
</comment>
<dbReference type="EMBL" id="JBHSWW010000078">
    <property type="protein sequence ID" value="MFC6753266.1"/>
    <property type="molecule type" value="Genomic_DNA"/>
</dbReference>
<proteinExistence type="inferred from homology"/>
<dbReference type="InterPro" id="IPR001041">
    <property type="entry name" value="2Fe-2S_ferredoxin-type"/>
</dbReference>
<sequence>MYAPLGIGAEPLAPGLAVIATLAVVLFSLLKGTGWEPTTDISEEIHERRASSVPETEFPEPGNRAIGGGGGGGAIPAGGDGDEGELEDGSTASAGPGDIPEDEIEYYEVEFAKQGETIELANNEPILDQGEDHGWDLPYACRQGQCVSCAGRVTDGPSEDYLEHDNQQMLEEAELEDGYTLTCVAYPRDSFTLETGEAP</sequence>
<keyword evidence="5" id="KW-0249">Electron transport</keyword>
<dbReference type="Pfam" id="PF00111">
    <property type="entry name" value="Fer2"/>
    <property type="match status" value="1"/>
</dbReference>
<keyword evidence="7" id="KW-0411">Iron-sulfur</keyword>
<keyword evidence="10" id="KW-0472">Membrane</keyword>
<dbReference type="AlphaFoldDB" id="A0ABD5SAS2"/>
<keyword evidence="6" id="KW-0408">Iron</keyword>
<evidence type="ECO:0000256" key="3">
    <source>
        <dbReference type="ARBA" id="ARBA00022714"/>
    </source>
</evidence>
<feature type="transmembrane region" description="Helical" evidence="10">
    <location>
        <begin position="12"/>
        <end position="30"/>
    </location>
</feature>
<evidence type="ECO:0000256" key="9">
    <source>
        <dbReference type="SAM" id="MobiDB-lite"/>
    </source>
</evidence>
<dbReference type="InterPro" id="IPR012675">
    <property type="entry name" value="Beta-grasp_dom_sf"/>
</dbReference>
<dbReference type="Gene3D" id="3.10.20.30">
    <property type="match status" value="1"/>
</dbReference>
<dbReference type="Proteomes" id="UP001596442">
    <property type="component" value="Unassembled WGS sequence"/>
</dbReference>
<keyword evidence="10" id="KW-0812">Transmembrane</keyword>
<keyword evidence="4" id="KW-0479">Metal-binding</keyword>
<comment type="similarity">
    <text evidence="1">Belongs to the 2Fe2S plant-type ferredoxin family.</text>
</comment>
<dbReference type="GO" id="GO:0046872">
    <property type="term" value="F:metal ion binding"/>
    <property type="evidence" value="ECO:0007669"/>
    <property type="project" value="UniProtKB-KW"/>
</dbReference>
<evidence type="ECO:0000256" key="5">
    <source>
        <dbReference type="ARBA" id="ARBA00022982"/>
    </source>
</evidence>
<evidence type="ECO:0000256" key="4">
    <source>
        <dbReference type="ARBA" id="ARBA00022723"/>
    </source>
</evidence>
<feature type="compositionally biased region" description="Gly residues" evidence="9">
    <location>
        <begin position="65"/>
        <end position="79"/>
    </location>
</feature>
<reference evidence="12 13" key="1">
    <citation type="journal article" date="2019" name="Int. J. Syst. Evol. Microbiol.">
        <title>The Global Catalogue of Microorganisms (GCM) 10K type strain sequencing project: providing services to taxonomists for standard genome sequencing and annotation.</title>
        <authorList>
            <consortium name="The Broad Institute Genomics Platform"/>
            <consortium name="The Broad Institute Genome Sequencing Center for Infectious Disease"/>
            <person name="Wu L."/>
            <person name="Ma J."/>
        </authorList>
    </citation>
    <scope>NUCLEOTIDE SEQUENCE [LARGE SCALE GENOMIC DNA]</scope>
    <source>
        <strain evidence="12 13">CGMCC 1.3239</strain>
    </source>
</reference>
<evidence type="ECO:0000313" key="12">
    <source>
        <dbReference type="EMBL" id="MFC6753266.1"/>
    </source>
</evidence>
<organism evidence="12 13">
    <name type="scientific">Halorubrum tibetense</name>
    <dbReference type="NCBI Taxonomy" id="175631"/>
    <lineage>
        <taxon>Archaea</taxon>
        <taxon>Methanobacteriati</taxon>
        <taxon>Methanobacteriota</taxon>
        <taxon>Stenosarchaea group</taxon>
        <taxon>Halobacteria</taxon>
        <taxon>Halobacteriales</taxon>
        <taxon>Haloferacaceae</taxon>
        <taxon>Halorubrum</taxon>
    </lineage>
</organism>